<organism evidence="1">
    <name type="scientific">Rhizophagus irregularis (strain DAOM 181602 / DAOM 197198 / MUCL 43194)</name>
    <name type="common">Arbuscular mycorrhizal fungus</name>
    <name type="synonym">Glomus intraradices</name>
    <dbReference type="NCBI Taxonomy" id="747089"/>
    <lineage>
        <taxon>Eukaryota</taxon>
        <taxon>Fungi</taxon>
        <taxon>Fungi incertae sedis</taxon>
        <taxon>Mucoromycota</taxon>
        <taxon>Glomeromycotina</taxon>
        <taxon>Glomeromycetes</taxon>
        <taxon>Glomerales</taxon>
        <taxon>Glomeraceae</taxon>
        <taxon>Rhizophagus</taxon>
    </lineage>
</organism>
<name>U9TCK9_RHIID</name>
<reference evidence="1" key="1">
    <citation type="submission" date="2013-07" db="EMBL/GenBank/DDBJ databases">
        <title>The genome of an arbuscular mycorrhizal fungus provides insights into the evolution of the oldest plant symbiosis.</title>
        <authorList>
            <consortium name="DOE Joint Genome Institute"/>
            <person name="Tisserant E."/>
            <person name="Malbreil M."/>
            <person name="Kuo A."/>
            <person name="Kohler A."/>
            <person name="Symeonidi A."/>
            <person name="Balestrini R."/>
            <person name="Charron P."/>
            <person name="Duensing N."/>
            <person name="Frei-dit-Frey N."/>
            <person name="Gianinazzi-Pearson V."/>
            <person name="Gilbert B."/>
            <person name="Handa Y."/>
            <person name="Hijri M."/>
            <person name="Kaul R."/>
            <person name="Kawaguchi M."/>
            <person name="Krajinski F."/>
            <person name="Lammers P."/>
            <person name="Lapierre D."/>
            <person name="Masclaux F.G."/>
            <person name="Murat C."/>
            <person name="Morin E."/>
            <person name="Ndikumana S."/>
            <person name="Pagni M."/>
            <person name="Petitpierre D."/>
            <person name="Requena N."/>
            <person name="Rosikiewicz P."/>
            <person name="Riley R."/>
            <person name="Saito K."/>
            <person name="San Clemente H."/>
            <person name="Shapiro H."/>
            <person name="van Tuinen D."/>
            <person name="Becard G."/>
            <person name="Bonfante P."/>
            <person name="Paszkowski U."/>
            <person name="Shachar-Hill Y."/>
            <person name="Young J.P."/>
            <person name="Sanders I.R."/>
            <person name="Henrissat B."/>
            <person name="Rensing S.A."/>
            <person name="Grigoriev I.V."/>
            <person name="Corradi N."/>
            <person name="Roux C."/>
            <person name="Martin F."/>
        </authorList>
    </citation>
    <scope>NUCLEOTIDE SEQUENCE</scope>
    <source>
        <strain evidence="1">DAOM 197198</strain>
    </source>
</reference>
<protein>
    <submittedName>
        <fullName evidence="1">Uncharacterized protein</fullName>
    </submittedName>
</protein>
<dbReference type="AlphaFoldDB" id="U9TCK9"/>
<gene>
    <name evidence="1" type="ORF">GLOINDRAFT_35892</name>
</gene>
<dbReference type="HOGENOM" id="CLU_2997682_0_0_1"/>
<evidence type="ECO:0000313" key="1">
    <source>
        <dbReference type="EMBL" id="ESA05157.1"/>
    </source>
</evidence>
<dbReference type="EMBL" id="KI293404">
    <property type="protein sequence ID" value="ESA05157.1"/>
    <property type="molecule type" value="Genomic_DNA"/>
</dbReference>
<sequence length="68" mass="8018">MFARIVIAQYNITNPEEKYKLKHVERILLQSIRIQGFTVLQYKGTDIERDWFVDMLSGKNIGKAVVKY</sequence>
<proteinExistence type="predicted"/>
<accession>U9TCK9</accession>